<dbReference type="CDD" id="cd02947">
    <property type="entry name" value="TRX_family"/>
    <property type="match status" value="1"/>
</dbReference>
<keyword evidence="3" id="KW-1185">Reference proteome</keyword>
<proteinExistence type="predicted"/>
<dbReference type="InterPro" id="IPR036249">
    <property type="entry name" value="Thioredoxin-like_sf"/>
</dbReference>
<dbReference type="Pfam" id="PF00085">
    <property type="entry name" value="Thioredoxin"/>
    <property type="match status" value="1"/>
</dbReference>
<organism evidence="2 3">
    <name type="scientific">Erythroxylum novogranatense</name>
    <dbReference type="NCBI Taxonomy" id="1862640"/>
    <lineage>
        <taxon>Eukaryota</taxon>
        <taxon>Viridiplantae</taxon>
        <taxon>Streptophyta</taxon>
        <taxon>Embryophyta</taxon>
        <taxon>Tracheophyta</taxon>
        <taxon>Spermatophyta</taxon>
        <taxon>Magnoliopsida</taxon>
        <taxon>eudicotyledons</taxon>
        <taxon>Gunneridae</taxon>
        <taxon>Pentapetalae</taxon>
        <taxon>rosids</taxon>
        <taxon>fabids</taxon>
        <taxon>Malpighiales</taxon>
        <taxon>Erythroxylaceae</taxon>
        <taxon>Erythroxylum</taxon>
    </lineage>
</organism>
<sequence>MDRWQFLRRGRTLKVSSSDLHQSHVDSDKNSSGVVVDVKSTGEWKSIMEASKEKQQLLVIEFTATWCGPCKLMEQTLQEFAAMYTNVDFIKIDVDQLVGVARQFKVMVMPTFALVKKGEEVARVTGVRKNELQDMIEQYRHD</sequence>
<dbReference type="InterPro" id="IPR013766">
    <property type="entry name" value="Thioredoxin_domain"/>
</dbReference>
<gene>
    <name evidence="2" type="ORF">K2173_006367</name>
</gene>
<evidence type="ECO:0000259" key="1">
    <source>
        <dbReference type="PROSITE" id="PS51352"/>
    </source>
</evidence>
<dbReference type="InterPro" id="IPR017937">
    <property type="entry name" value="Thioredoxin_CS"/>
</dbReference>
<dbReference type="EMBL" id="JAIWQS010000001">
    <property type="protein sequence ID" value="KAJ8773717.1"/>
    <property type="molecule type" value="Genomic_DNA"/>
</dbReference>
<accession>A0AAV8U347</accession>
<comment type="caution">
    <text evidence="2">The sequence shown here is derived from an EMBL/GenBank/DDBJ whole genome shotgun (WGS) entry which is preliminary data.</text>
</comment>
<dbReference type="PROSITE" id="PS00194">
    <property type="entry name" value="THIOREDOXIN_1"/>
    <property type="match status" value="1"/>
</dbReference>
<protein>
    <recommendedName>
        <fullName evidence="1">Thioredoxin domain-containing protein</fullName>
    </recommendedName>
</protein>
<dbReference type="SUPFAM" id="SSF52833">
    <property type="entry name" value="Thioredoxin-like"/>
    <property type="match status" value="1"/>
</dbReference>
<name>A0AAV8U347_9ROSI</name>
<dbReference type="PANTHER" id="PTHR10438:SF463">
    <property type="entry name" value="THIOREDOXIN"/>
    <property type="match status" value="1"/>
</dbReference>
<dbReference type="PROSITE" id="PS51352">
    <property type="entry name" value="THIOREDOXIN_2"/>
    <property type="match status" value="1"/>
</dbReference>
<dbReference type="Proteomes" id="UP001159364">
    <property type="component" value="Linkage Group LG01"/>
</dbReference>
<dbReference type="Gene3D" id="3.40.30.10">
    <property type="entry name" value="Glutaredoxin"/>
    <property type="match status" value="1"/>
</dbReference>
<dbReference type="AlphaFoldDB" id="A0AAV8U347"/>
<evidence type="ECO:0000313" key="3">
    <source>
        <dbReference type="Proteomes" id="UP001159364"/>
    </source>
</evidence>
<dbReference type="PANTHER" id="PTHR10438">
    <property type="entry name" value="THIOREDOXIN"/>
    <property type="match status" value="1"/>
</dbReference>
<reference evidence="2 3" key="1">
    <citation type="submission" date="2021-09" db="EMBL/GenBank/DDBJ databases">
        <title>Genomic insights and catalytic innovation underlie evolution of tropane alkaloids biosynthesis.</title>
        <authorList>
            <person name="Wang Y.-J."/>
            <person name="Tian T."/>
            <person name="Huang J.-P."/>
            <person name="Huang S.-X."/>
        </authorList>
    </citation>
    <scope>NUCLEOTIDE SEQUENCE [LARGE SCALE GENOMIC DNA]</scope>
    <source>
        <strain evidence="2">KIB-2018</strain>
        <tissue evidence="2">Leaf</tissue>
    </source>
</reference>
<evidence type="ECO:0000313" key="2">
    <source>
        <dbReference type="EMBL" id="KAJ8773717.1"/>
    </source>
</evidence>
<feature type="domain" description="Thioredoxin" evidence="1">
    <location>
        <begin position="13"/>
        <end position="141"/>
    </location>
</feature>
<dbReference type="InterPro" id="IPR050620">
    <property type="entry name" value="Thioredoxin_H-type-like"/>
</dbReference>